<dbReference type="Proteomes" id="UP000008037">
    <property type="component" value="Chromosome"/>
</dbReference>
<sequence length="61" mass="6997">MLVQKKKVAQKKNVRYVCKRCNMLFFSHPDVIEHKAMTDTGNTKKASASSEISARAKNQHY</sequence>
<dbReference type="InParanoid" id="K0IJH1"/>
<dbReference type="AlphaFoldDB" id="K0IJH1"/>
<organism evidence="2 3">
    <name type="scientific">Nitrososphaera gargensis (strain Ga9.2)</name>
    <dbReference type="NCBI Taxonomy" id="1237085"/>
    <lineage>
        <taxon>Archaea</taxon>
        <taxon>Nitrososphaerota</taxon>
        <taxon>Nitrososphaeria</taxon>
        <taxon>Nitrososphaerales</taxon>
        <taxon>Nitrososphaeraceae</taxon>
        <taxon>Nitrososphaera</taxon>
    </lineage>
</organism>
<gene>
    <name evidence="2" type="ordered locus">Ngar_c14810</name>
</gene>
<name>K0IJH1_NITGG</name>
<protein>
    <submittedName>
        <fullName evidence="2">Uncharacterized protein</fullName>
    </submittedName>
</protein>
<evidence type="ECO:0000313" key="2">
    <source>
        <dbReference type="EMBL" id="AFU58417.1"/>
    </source>
</evidence>
<accession>K0IJH1</accession>
<dbReference type="EMBL" id="CP002408">
    <property type="protein sequence ID" value="AFU58417.1"/>
    <property type="molecule type" value="Genomic_DNA"/>
</dbReference>
<dbReference type="HOGENOM" id="CLU_2911651_0_0_2"/>
<reference evidence="2 3" key="1">
    <citation type="journal article" date="2012" name="Environ. Microbiol.">
        <title>The genome of the ammonia-oxidizing Candidatus Nitrososphaera gargensis: insights into metabolic versatility and environmental adaptations.</title>
        <authorList>
            <person name="Spang A."/>
            <person name="Poehlein A."/>
            <person name="Offre P."/>
            <person name="Zumbragel S."/>
            <person name="Haider S."/>
            <person name="Rychlik N."/>
            <person name="Nowka B."/>
            <person name="Schmeisser C."/>
            <person name="Lebedeva E.V."/>
            <person name="Rattei T."/>
            <person name="Bohm C."/>
            <person name="Schmid M."/>
            <person name="Galushko A."/>
            <person name="Hatzenpichler R."/>
            <person name="Weinmaier T."/>
            <person name="Daniel R."/>
            <person name="Schleper C."/>
            <person name="Spieck E."/>
            <person name="Streit W."/>
            <person name="Wagner M."/>
        </authorList>
    </citation>
    <scope>NUCLEOTIDE SEQUENCE [LARGE SCALE GENOMIC DNA]</scope>
    <source>
        <strain evidence="3">Ga9.2</strain>
    </source>
</reference>
<dbReference type="KEGG" id="nga:Ngar_c14810"/>
<keyword evidence="3" id="KW-1185">Reference proteome</keyword>
<feature type="region of interest" description="Disordered" evidence="1">
    <location>
        <begin position="36"/>
        <end position="61"/>
    </location>
</feature>
<feature type="compositionally biased region" description="Polar residues" evidence="1">
    <location>
        <begin position="39"/>
        <end position="52"/>
    </location>
</feature>
<evidence type="ECO:0000313" key="3">
    <source>
        <dbReference type="Proteomes" id="UP000008037"/>
    </source>
</evidence>
<proteinExistence type="predicted"/>
<evidence type="ECO:0000256" key="1">
    <source>
        <dbReference type="SAM" id="MobiDB-lite"/>
    </source>
</evidence>
<dbReference type="BioCyc" id="CNIT1237085:G1324-1479-MONOMER"/>